<feature type="transmembrane region" description="Helical" evidence="6">
    <location>
        <begin position="145"/>
        <end position="167"/>
    </location>
</feature>
<sequence>MSLFRTKSVERSIADTDAPGFQLKKSLTALDLTVFGVGVVIGAGIFTLTGRAAHEVAGPAILVSFVVAAIACGLAALCYAEFASTVPVSGSAYTFSYASLGELFAWIIGWDLILEMFLGASVVAQGWSAYLGTLMEQLGVAIPSAIGHGGTVDVMAVLLVVVLGAIITFGIKESLRVNLVLVAVKLFIVLFVIVAGALFVDPANWSPFVPEEAPREMATGLSQPLLQFFSGMEPTAFGVGGVLAGAALVFFAFIGFDVVATTAEETRNPQRDMPIGIIASLIICTLLYCAVALVVTGMVPFGELDPNAALANAFAFHGQVWMATLISAGAVAGLTTVVMTLMIGATRIIFAMSRDALLPMGLAKVHPRLRTPWVISIIVTAVVALTAGLTPVGVLEEMVNIGTLSAFVMVAVGVIVLRRKRPDLRRAFRVPLNPWLPAVSALVSLYLMLNLTVETWLRFLVWLMVGLVVYFAYSRKRSRLAQPGYADFALPHVISPEPDRAGKNPHS</sequence>
<evidence type="ECO:0000256" key="5">
    <source>
        <dbReference type="ARBA" id="ARBA00023136"/>
    </source>
</evidence>
<feature type="transmembrane region" description="Helical" evidence="6">
    <location>
        <begin position="398"/>
        <end position="418"/>
    </location>
</feature>
<dbReference type="RefSeq" id="WP_150448551.1">
    <property type="nucleotide sequence ID" value="NZ_VYSA01000002.1"/>
</dbReference>
<gene>
    <name evidence="7" type="ORF">F6B43_08550</name>
</gene>
<evidence type="ECO:0000313" key="8">
    <source>
        <dbReference type="Proteomes" id="UP000325827"/>
    </source>
</evidence>
<dbReference type="AlphaFoldDB" id="A0A5J5IZ47"/>
<keyword evidence="8" id="KW-1185">Reference proteome</keyword>
<feature type="transmembrane region" description="Helical" evidence="6">
    <location>
        <begin position="430"/>
        <end position="449"/>
    </location>
</feature>
<feature type="transmembrane region" description="Helical" evidence="6">
    <location>
        <begin position="60"/>
        <end position="82"/>
    </location>
</feature>
<proteinExistence type="predicted"/>
<accession>A0A5J5IZ47</accession>
<reference evidence="8" key="1">
    <citation type="submission" date="2019-09" db="EMBL/GenBank/DDBJ databases">
        <title>Mumia zhuanghuii sp. nov. isolated from the intestinal contents of plateau pika (Ochotona curzoniae) in the Qinghai-Tibet plateau of China.</title>
        <authorList>
            <person name="Tian Z."/>
        </authorList>
    </citation>
    <scope>NUCLEOTIDE SEQUENCE [LARGE SCALE GENOMIC DNA]</scope>
    <source>
        <strain evidence="8">JCM 30598</strain>
    </source>
</reference>
<comment type="subcellular location">
    <subcellularLocation>
        <location evidence="1">Membrane</location>
        <topology evidence="1">Multi-pass membrane protein</topology>
    </subcellularLocation>
</comment>
<feature type="transmembrane region" description="Helical" evidence="6">
    <location>
        <begin position="179"/>
        <end position="200"/>
    </location>
</feature>
<name>A0A5J5IZ47_9MICO</name>
<dbReference type="GO" id="GO:0015171">
    <property type="term" value="F:amino acid transmembrane transporter activity"/>
    <property type="evidence" value="ECO:0007669"/>
    <property type="project" value="TreeGrafter"/>
</dbReference>
<dbReference type="Gene3D" id="1.20.1740.10">
    <property type="entry name" value="Amino acid/polyamine transporter I"/>
    <property type="match status" value="1"/>
</dbReference>
<feature type="transmembrane region" description="Helical" evidence="6">
    <location>
        <begin position="275"/>
        <end position="301"/>
    </location>
</feature>
<dbReference type="PIRSF" id="PIRSF006060">
    <property type="entry name" value="AA_transporter"/>
    <property type="match status" value="1"/>
</dbReference>
<dbReference type="PANTHER" id="PTHR43243:SF4">
    <property type="entry name" value="CATIONIC AMINO ACID TRANSPORTER 4"/>
    <property type="match status" value="1"/>
</dbReference>
<feature type="transmembrane region" description="Helical" evidence="6">
    <location>
        <begin position="236"/>
        <end position="263"/>
    </location>
</feature>
<keyword evidence="3 6" id="KW-0812">Transmembrane</keyword>
<feature type="transmembrane region" description="Helical" evidence="6">
    <location>
        <begin position="29"/>
        <end position="48"/>
    </location>
</feature>
<feature type="transmembrane region" description="Helical" evidence="6">
    <location>
        <begin position="371"/>
        <end position="392"/>
    </location>
</feature>
<organism evidence="7 8">
    <name type="scientific">Microbacterium rhizomatis</name>
    <dbReference type="NCBI Taxonomy" id="1631477"/>
    <lineage>
        <taxon>Bacteria</taxon>
        <taxon>Bacillati</taxon>
        <taxon>Actinomycetota</taxon>
        <taxon>Actinomycetes</taxon>
        <taxon>Micrococcales</taxon>
        <taxon>Microbacteriaceae</taxon>
        <taxon>Microbacterium</taxon>
    </lineage>
</organism>
<dbReference type="Pfam" id="PF13520">
    <property type="entry name" value="AA_permease_2"/>
    <property type="match status" value="1"/>
</dbReference>
<evidence type="ECO:0000256" key="4">
    <source>
        <dbReference type="ARBA" id="ARBA00022989"/>
    </source>
</evidence>
<protein>
    <submittedName>
        <fullName evidence="7">Amino acid permease</fullName>
    </submittedName>
</protein>
<evidence type="ECO:0000256" key="6">
    <source>
        <dbReference type="SAM" id="Phobius"/>
    </source>
</evidence>
<dbReference type="EMBL" id="VYSA01000002">
    <property type="protein sequence ID" value="KAA9107515.1"/>
    <property type="molecule type" value="Genomic_DNA"/>
</dbReference>
<dbReference type="PANTHER" id="PTHR43243">
    <property type="entry name" value="INNER MEMBRANE TRANSPORTER YGJI-RELATED"/>
    <property type="match status" value="1"/>
</dbReference>
<keyword evidence="5 6" id="KW-0472">Membrane</keyword>
<feature type="transmembrane region" description="Helical" evidence="6">
    <location>
        <begin position="321"/>
        <end position="350"/>
    </location>
</feature>
<evidence type="ECO:0000256" key="3">
    <source>
        <dbReference type="ARBA" id="ARBA00022692"/>
    </source>
</evidence>
<feature type="transmembrane region" description="Helical" evidence="6">
    <location>
        <begin position="455"/>
        <end position="473"/>
    </location>
</feature>
<keyword evidence="4 6" id="KW-1133">Transmembrane helix</keyword>
<evidence type="ECO:0000256" key="2">
    <source>
        <dbReference type="ARBA" id="ARBA00022448"/>
    </source>
</evidence>
<dbReference type="OrthoDB" id="9762947at2"/>
<dbReference type="GO" id="GO:0016020">
    <property type="term" value="C:membrane"/>
    <property type="evidence" value="ECO:0007669"/>
    <property type="project" value="UniProtKB-SubCell"/>
</dbReference>
<evidence type="ECO:0000256" key="1">
    <source>
        <dbReference type="ARBA" id="ARBA00004141"/>
    </source>
</evidence>
<evidence type="ECO:0000313" key="7">
    <source>
        <dbReference type="EMBL" id="KAA9107515.1"/>
    </source>
</evidence>
<dbReference type="InterPro" id="IPR002293">
    <property type="entry name" value="AA/rel_permease1"/>
</dbReference>
<keyword evidence="2" id="KW-0813">Transport</keyword>
<feature type="transmembrane region" description="Helical" evidence="6">
    <location>
        <begin position="103"/>
        <end position="125"/>
    </location>
</feature>
<dbReference type="Proteomes" id="UP000325827">
    <property type="component" value="Unassembled WGS sequence"/>
</dbReference>
<comment type="caution">
    <text evidence="7">The sequence shown here is derived from an EMBL/GenBank/DDBJ whole genome shotgun (WGS) entry which is preliminary data.</text>
</comment>